<accession>A0A1D1W884</accession>
<comment type="caution">
    <text evidence="1">The sequence shown here is derived from an EMBL/GenBank/DDBJ whole genome shotgun (WGS) entry which is preliminary data.</text>
</comment>
<dbReference type="AlphaFoldDB" id="A0A1D1W884"/>
<dbReference type="EMBL" id="BDGG01000023">
    <property type="protein sequence ID" value="GAV09570.1"/>
    <property type="molecule type" value="Genomic_DNA"/>
</dbReference>
<gene>
    <name evidence="1" type="primary">RvY_19077-1</name>
    <name evidence="1" type="synonym">RvY_19077.1</name>
    <name evidence="1" type="ORF">RvY_19077</name>
</gene>
<sequence>MHHLDFPHLVDCLASLDHVDFELVGCRNMDRQLAKVATAKFGNVYRYPGLLDDIFEAVHDPKLFVL</sequence>
<protein>
    <submittedName>
        <fullName evidence="1">Uncharacterized protein</fullName>
    </submittedName>
</protein>
<keyword evidence="2" id="KW-1185">Reference proteome</keyword>
<evidence type="ECO:0000313" key="1">
    <source>
        <dbReference type="EMBL" id="GAV09570.1"/>
    </source>
</evidence>
<dbReference type="Proteomes" id="UP000186922">
    <property type="component" value="Unassembled WGS sequence"/>
</dbReference>
<organism evidence="1 2">
    <name type="scientific">Ramazzottius varieornatus</name>
    <name type="common">Water bear</name>
    <name type="synonym">Tardigrade</name>
    <dbReference type="NCBI Taxonomy" id="947166"/>
    <lineage>
        <taxon>Eukaryota</taxon>
        <taxon>Metazoa</taxon>
        <taxon>Ecdysozoa</taxon>
        <taxon>Tardigrada</taxon>
        <taxon>Eutardigrada</taxon>
        <taxon>Parachela</taxon>
        <taxon>Hypsibioidea</taxon>
        <taxon>Ramazzottiidae</taxon>
        <taxon>Ramazzottius</taxon>
    </lineage>
</organism>
<proteinExistence type="predicted"/>
<name>A0A1D1W884_RAMVA</name>
<evidence type="ECO:0000313" key="2">
    <source>
        <dbReference type="Proteomes" id="UP000186922"/>
    </source>
</evidence>
<reference evidence="1 2" key="1">
    <citation type="journal article" date="2016" name="Nat. Commun.">
        <title>Extremotolerant tardigrade genome and improved radiotolerance of human cultured cells by tardigrade-unique protein.</title>
        <authorList>
            <person name="Hashimoto T."/>
            <person name="Horikawa D.D."/>
            <person name="Saito Y."/>
            <person name="Kuwahara H."/>
            <person name="Kozuka-Hata H."/>
            <person name="Shin-I T."/>
            <person name="Minakuchi Y."/>
            <person name="Ohishi K."/>
            <person name="Motoyama A."/>
            <person name="Aizu T."/>
            <person name="Enomoto A."/>
            <person name="Kondo K."/>
            <person name="Tanaka S."/>
            <person name="Hara Y."/>
            <person name="Koshikawa S."/>
            <person name="Sagara H."/>
            <person name="Miura T."/>
            <person name="Yokobori S."/>
            <person name="Miyagawa K."/>
            <person name="Suzuki Y."/>
            <person name="Kubo T."/>
            <person name="Oyama M."/>
            <person name="Kohara Y."/>
            <person name="Fujiyama A."/>
            <person name="Arakawa K."/>
            <person name="Katayama T."/>
            <person name="Toyoda A."/>
            <person name="Kunieda T."/>
        </authorList>
    </citation>
    <scope>NUCLEOTIDE SEQUENCE [LARGE SCALE GENOMIC DNA]</scope>
    <source>
        <strain evidence="1 2">YOKOZUNA-1</strain>
    </source>
</reference>